<evidence type="ECO:0000256" key="5">
    <source>
        <dbReference type="ARBA" id="ARBA00022801"/>
    </source>
</evidence>
<name>A0A507CBU4_9FUNG</name>
<sequence>MASRLHLGKGIKHILHPLVNPVAPYVTYDSRGIIINGTRELLLVGSIHYPRSSPGMWSHLIRQARSAGLNAIDTYVFWSMHEPEEGVWEFEKDRANLIGFIQLVKQEGMHLVLRIGPYVCAEYNLGGMPAWLLEKPGIRMRRLNKPFMDSMETFVRKVVDVTRPYLYTNGGPIILLQMENEYNHWQFMNFFHGGFEYINWAAHLTSSLNVSVPWIMCEQGDTATVINTCNGFYCHDRIHTFRWAFPNQPSLFTELWTGWFQLWGEATPTRPAEDLAVAVLNWVAAGGSLVTYYMWQGGTNFDRSSGGPLLTTSYDYDAPVTEYGFPHERKFDHLKTMHGILREYKDVIMSWEKPESILEFGLNGAGGNVLAYGDVDKDDRAILFTFNRARQQVIAFKTPLSVFNVPRWSVSISVKTKGVNGKSNFTEVFNTAKVTPRLRTSNSLVVRNTVFHAFTKPISPSTIQYLAEPVGTQLLSDQTVVKTTHHGFPPQLKLTKDKTDYLWAVCDDVALPSVKGNPAMISMTFSHPPREITHVYMDDILIGILTDKDKPELKFDVAPFIAKGGNHSLSFLTVSMGLPHYTWHPESAQKGISGHVILSGADITVCKWQFIAGLKGEAVIPANVKKQTWKPLPSVVPPLSWLRLSFPLSQLNDKKITGFKSYTLKLSSLGKGIAFVNGHAIGRYWNITGGVNKKCPTAAEGVSCKYNDEFGTEACRVGCGEPSQAYYHVPADWLNDVPWGSSTAEIVLLNEMGGSSTDVADVHLIGIHEGL</sequence>
<proteinExistence type="inferred from homology"/>
<dbReference type="OrthoDB" id="1657402at2759"/>
<dbReference type="Pfam" id="PF01301">
    <property type="entry name" value="Glyco_hydro_35"/>
    <property type="match status" value="1"/>
</dbReference>
<dbReference type="FunFam" id="3.20.20.80:FF:000006">
    <property type="entry name" value="Beta-galactosidase"/>
    <property type="match status" value="1"/>
</dbReference>
<dbReference type="PANTHER" id="PTHR23421">
    <property type="entry name" value="BETA-GALACTOSIDASE RELATED"/>
    <property type="match status" value="1"/>
</dbReference>
<dbReference type="STRING" id="1806994.A0A507CBU4"/>
<dbReference type="InterPro" id="IPR031330">
    <property type="entry name" value="Gly_Hdrlase_35_cat"/>
</dbReference>
<feature type="domain" description="Glycoside hydrolase 35 catalytic" evidence="9">
    <location>
        <begin position="33"/>
        <end position="339"/>
    </location>
</feature>
<dbReference type="Gene3D" id="3.20.20.80">
    <property type="entry name" value="Glycosidases"/>
    <property type="match status" value="1"/>
</dbReference>
<evidence type="ECO:0000259" key="10">
    <source>
        <dbReference type="Pfam" id="PF21467"/>
    </source>
</evidence>
<dbReference type="PROSITE" id="PS01182">
    <property type="entry name" value="GLYCOSYL_HYDROL_F35"/>
    <property type="match status" value="1"/>
</dbReference>
<gene>
    <name evidence="11" type="ORF">SmJEL517_g02424</name>
</gene>
<dbReference type="InterPro" id="IPR001944">
    <property type="entry name" value="Glycoside_Hdrlase_35"/>
</dbReference>
<accession>A0A507CBU4</accession>
<keyword evidence="6 7" id="KW-0326">Glycosidase</keyword>
<dbReference type="EMBL" id="QEAO01000010">
    <property type="protein sequence ID" value="TPX35035.1"/>
    <property type="molecule type" value="Genomic_DNA"/>
</dbReference>
<organism evidence="11 12">
    <name type="scientific">Synchytrium microbalum</name>
    <dbReference type="NCBI Taxonomy" id="1806994"/>
    <lineage>
        <taxon>Eukaryota</taxon>
        <taxon>Fungi</taxon>
        <taxon>Fungi incertae sedis</taxon>
        <taxon>Chytridiomycota</taxon>
        <taxon>Chytridiomycota incertae sedis</taxon>
        <taxon>Chytridiomycetes</taxon>
        <taxon>Synchytriales</taxon>
        <taxon>Synchytriaceae</taxon>
        <taxon>Synchytrium</taxon>
    </lineage>
</organism>
<comment type="caution">
    <text evidence="11">The sequence shown here is derived from an EMBL/GenBank/DDBJ whole genome shotgun (WGS) entry which is preliminary data.</text>
</comment>
<dbReference type="InterPro" id="IPR008979">
    <property type="entry name" value="Galactose-bd-like_sf"/>
</dbReference>
<evidence type="ECO:0000313" key="12">
    <source>
        <dbReference type="Proteomes" id="UP000319731"/>
    </source>
</evidence>
<comment type="similarity">
    <text evidence="2 8">Belongs to the glycosyl hydrolase 35 family.</text>
</comment>
<keyword evidence="5 7" id="KW-0378">Hydrolase</keyword>
<evidence type="ECO:0000256" key="8">
    <source>
        <dbReference type="RuleBase" id="RU003679"/>
    </source>
</evidence>
<dbReference type="InterPro" id="IPR048913">
    <property type="entry name" value="BetaGal_gal-bd"/>
</dbReference>
<dbReference type="Proteomes" id="UP000319731">
    <property type="component" value="Unassembled WGS sequence"/>
</dbReference>
<evidence type="ECO:0000256" key="4">
    <source>
        <dbReference type="ARBA" id="ARBA00022729"/>
    </source>
</evidence>
<dbReference type="Gene3D" id="2.60.120.260">
    <property type="entry name" value="Galactose-binding domain-like"/>
    <property type="match status" value="1"/>
</dbReference>
<dbReference type="GO" id="GO:0004565">
    <property type="term" value="F:beta-galactosidase activity"/>
    <property type="evidence" value="ECO:0007669"/>
    <property type="project" value="UniProtKB-EC"/>
</dbReference>
<dbReference type="AlphaFoldDB" id="A0A507CBU4"/>
<evidence type="ECO:0000256" key="2">
    <source>
        <dbReference type="ARBA" id="ARBA00009809"/>
    </source>
</evidence>
<keyword evidence="12" id="KW-1185">Reference proteome</keyword>
<dbReference type="GeneID" id="42003649"/>
<dbReference type="SUPFAM" id="SSF51445">
    <property type="entry name" value="(Trans)glycosidases"/>
    <property type="match status" value="1"/>
</dbReference>
<evidence type="ECO:0000256" key="6">
    <source>
        <dbReference type="ARBA" id="ARBA00023295"/>
    </source>
</evidence>
<evidence type="ECO:0000313" key="11">
    <source>
        <dbReference type="EMBL" id="TPX35035.1"/>
    </source>
</evidence>
<dbReference type="InterPro" id="IPR017853">
    <property type="entry name" value="GH"/>
</dbReference>
<dbReference type="RefSeq" id="XP_031025620.1">
    <property type="nucleotide sequence ID" value="XM_031168352.1"/>
</dbReference>
<dbReference type="PRINTS" id="PR00742">
    <property type="entry name" value="GLHYDRLASE35"/>
</dbReference>
<evidence type="ECO:0000256" key="3">
    <source>
        <dbReference type="ARBA" id="ARBA00012756"/>
    </source>
</evidence>
<keyword evidence="4" id="KW-0732">Signal</keyword>
<evidence type="ECO:0000256" key="1">
    <source>
        <dbReference type="ARBA" id="ARBA00001412"/>
    </source>
</evidence>
<protein>
    <recommendedName>
        <fullName evidence="3 7">Beta-galactosidase</fullName>
        <ecNumber evidence="3 7">3.2.1.23</ecNumber>
    </recommendedName>
</protein>
<evidence type="ECO:0000256" key="7">
    <source>
        <dbReference type="RuleBase" id="RU000675"/>
    </source>
</evidence>
<reference evidence="11 12" key="1">
    <citation type="journal article" date="2019" name="Sci. Rep.">
        <title>Comparative genomics of chytrid fungi reveal insights into the obligate biotrophic and pathogenic lifestyle of Synchytrium endobioticum.</title>
        <authorList>
            <person name="van de Vossenberg B.T.L.H."/>
            <person name="Warris S."/>
            <person name="Nguyen H.D.T."/>
            <person name="van Gent-Pelzer M.P.E."/>
            <person name="Joly D.L."/>
            <person name="van de Geest H.C."/>
            <person name="Bonants P.J.M."/>
            <person name="Smith D.S."/>
            <person name="Levesque C.A."/>
            <person name="van der Lee T.A.J."/>
        </authorList>
    </citation>
    <scope>NUCLEOTIDE SEQUENCE [LARGE SCALE GENOMIC DNA]</scope>
    <source>
        <strain evidence="11 12">JEL517</strain>
    </source>
</reference>
<dbReference type="SUPFAM" id="SSF49785">
    <property type="entry name" value="Galactose-binding domain-like"/>
    <property type="match status" value="1"/>
</dbReference>
<dbReference type="Pfam" id="PF21467">
    <property type="entry name" value="BetaGal_gal-bd"/>
    <property type="match status" value="1"/>
</dbReference>
<feature type="domain" description="Beta-galactosidase galactose-binding" evidence="10">
    <location>
        <begin position="640"/>
        <end position="735"/>
    </location>
</feature>
<evidence type="ECO:0000259" key="9">
    <source>
        <dbReference type="Pfam" id="PF01301"/>
    </source>
</evidence>
<dbReference type="InterPro" id="IPR019801">
    <property type="entry name" value="Glyco_hydro_35_CS"/>
</dbReference>
<dbReference type="EC" id="3.2.1.23" evidence="3 7"/>
<comment type="catalytic activity">
    <reaction evidence="1 7">
        <text>Hydrolysis of terminal non-reducing beta-D-galactose residues in beta-D-galactosides.</text>
        <dbReference type="EC" id="3.2.1.23"/>
    </reaction>
</comment>
<dbReference type="GO" id="GO:0005975">
    <property type="term" value="P:carbohydrate metabolic process"/>
    <property type="evidence" value="ECO:0007669"/>
    <property type="project" value="InterPro"/>
</dbReference>